<feature type="region of interest" description="Disordered" evidence="1">
    <location>
        <begin position="246"/>
        <end position="317"/>
    </location>
</feature>
<evidence type="ECO:0000256" key="1">
    <source>
        <dbReference type="SAM" id="MobiDB-lite"/>
    </source>
</evidence>
<keyword evidence="3" id="KW-1185">Reference proteome</keyword>
<proteinExistence type="predicted"/>
<dbReference type="Proteomes" id="UP001303160">
    <property type="component" value="Unassembled WGS sequence"/>
</dbReference>
<comment type="caution">
    <text evidence="2">The sequence shown here is derived from an EMBL/GenBank/DDBJ whole genome shotgun (WGS) entry which is preliminary data.</text>
</comment>
<feature type="compositionally biased region" description="Low complexity" evidence="1">
    <location>
        <begin position="546"/>
        <end position="557"/>
    </location>
</feature>
<feature type="compositionally biased region" description="Low complexity" evidence="1">
    <location>
        <begin position="289"/>
        <end position="304"/>
    </location>
</feature>
<feature type="region of interest" description="Disordered" evidence="1">
    <location>
        <begin position="439"/>
        <end position="557"/>
    </location>
</feature>
<feature type="compositionally biased region" description="Basic residues" evidence="1">
    <location>
        <begin position="472"/>
        <end position="482"/>
    </location>
</feature>
<feature type="compositionally biased region" description="Acidic residues" evidence="1">
    <location>
        <begin position="518"/>
        <end position="538"/>
    </location>
</feature>
<organism evidence="2 3">
    <name type="scientific">Triangularia verruculosa</name>
    <dbReference type="NCBI Taxonomy" id="2587418"/>
    <lineage>
        <taxon>Eukaryota</taxon>
        <taxon>Fungi</taxon>
        <taxon>Dikarya</taxon>
        <taxon>Ascomycota</taxon>
        <taxon>Pezizomycotina</taxon>
        <taxon>Sordariomycetes</taxon>
        <taxon>Sordariomycetidae</taxon>
        <taxon>Sordariales</taxon>
        <taxon>Podosporaceae</taxon>
        <taxon>Triangularia</taxon>
    </lineage>
</organism>
<protein>
    <submittedName>
        <fullName evidence="2">Uncharacterized protein</fullName>
    </submittedName>
</protein>
<evidence type="ECO:0000313" key="3">
    <source>
        <dbReference type="Proteomes" id="UP001303160"/>
    </source>
</evidence>
<dbReference type="AlphaFoldDB" id="A0AAN6XPS1"/>
<feature type="compositionally biased region" description="Polar residues" evidence="1">
    <location>
        <begin position="454"/>
        <end position="468"/>
    </location>
</feature>
<gene>
    <name evidence="2" type="ORF">QBC40DRAFT_273184</name>
</gene>
<dbReference type="EMBL" id="MU863883">
    <property type="protein sequence ID" value="KAK4204298.1"/>
    <property type="molecule type" value="Genomic_DNA"/>
</dbReference>
<accession>A0AAN6XPS1</accession>
<evidence type="ECO:0000313" key="2">
    <source>
        <dbReference type="EMBL" id="KAK4204298.1"/>
    </source>
</evidence>
<sequence length="679" mass="76462">MAGPGRPGRPRRSESVDHDPVHYLKEGAVLKPTEPGVEYDKWPCFVLLDATIYRKDGKTIANPLMVHAEGPLVIHGLLEIDSDTKEHLRNPGARRVYMEVTDSTKYSFSDGPFALWMAGSSRWFEIKPSKKYLPMYREIQEAANLYFPMLDVHKDRHELVKRAKKSGKKQPAPLTMDQIFLKCAVNAGNGIVRHEVEAWCDKWAEFLLSHSRKEDQSLWKSTPLTQWLSTKHPELEKRVDDAAKGLAISVPPPPQLEDSEDDAPRPRRKNQATRDSQDVEMTDITSSRSQKLPSRPLSQPQSRPVESPVPLPEKYLNLGKPASAVPRAPVQPSTFTSQPVPDSPVDRFLSILDEAAELLPDLATASPSKVCNKVYFLAKVKDYHGAREICCYYSRDMVSRLDPKIWHGTPFYNWLVDMSQNWNGVLEYVKEEDIPAQVYRRSRSGPRAPRVIEQPSTPSTSSNHNRVTGNLRHSRHSGKRSTLRPGPSSKKRPASDMFDGEDDYDSSRGGKRSFNQSFDDEDMGNDDDDDDEDTDESSAAEVDPNLATPSDPASLLPLPAGVSRMVIQAERLPTLSPSGPNGTWTCPHDECGYVVRSADEPAAQELVEEHFRAHESNTQKIDLALMEGRKGHLPIDNLLQKIRQKGEQSLREKRGKLSDPSLKENNRLLRDRIKTRLLV</sequence>
<name>A0AAN6XPS1_9PEZI</name>
<reference evidence="2" key="2">
    <citation type="submission" date="2023-05" db="EMBL/GenBank/DDBJ databases">
        <authorList>
            <consortium name="Lawrence Berkeley National Laboratory"/>
            <person name="Steindorff A."/>
            <person name="Hensen N."/>
            <person name="Bonometti L."/>
            <person name="Westerberg I."/>
            <person name="Brannstrom I.O."/>
            <person name="Guillou S."/>
            <person name="Cros-Aarteil S."/>
            <person name="Calhoun S."/>
            <person name="Haridas S."/>
            <person name="Kuo A."/>
            <person name="Mondo S."/>
            <person name="Pangilinan J."/>
            <person name="Riley R."/>
            <person name="Labutti K."/>
            <person name="Andreopoulos B."/>
            <person name="Lipzen A."/>
            <person name="Chen C."/>
            <person name="Yanf M."/>
            <person name="Daum C."/>
            <person name="Ng V."/>
            <person name="Clum A."/>
            <person name="Ohm R."/>
            <person name="Martin F."/>
            <person name="Silar P."/>
            <person name="Natvig D."/>
            <person name="Lalanne C."/>
            <person name="Gautier V."/>
            <person name="Ament-Velasquez S.L."/>
            <person name="Kruys A."/>
            <person name="Hutchinson M.I."/>
            <person name="Powell A.J."/>
            <person name="Barry K."/>
            <person name="Miller A.N."/>
            <person name="Grigoriev I.V."/>
            <person name="Debuchy R."/>
            <person name="Gladieux P."/>
            <person name="Thoren M.H."/>
            <person name="Johannesson H."/>
        </authorList>
    </citation>
    <scope>NUCLEOTIDE SEQUENCE</scope>
    <source>
        <strain evidence="2">CBS 315.58</strain>
    </source>
</reference>
<reference evidence="2" key="1">
    <citation type="journal article" date="2023" name="Mol. Phylogenet. Evol.">
        <title>Genome-scale phylogeny and comparative genomics of the fungal order Sordariales.</title>
        <authorList>
            <person name="Hensen N."/>
            <person name="Bonometti L."/>
            <person name="Westerberg I."/>
            <person name="Brannstrom I.O."/>
            <person name="Guillou S."/>
            <person name="Cros-Aarteil S."/>
            <person name="Calhoun S."/>
            <person name="Haridas S."/>
            <person name="Kuo A."/>
            <person name="Mondo S."/>
            <person name="Pangilinan J."/>
            <person name="Riley R."/>
            <person name="LaButti K."/>
            <person name="Andreopoulos B."/>
            <person name="Lipzen A."/>
            <person name="Chen C."/>
            <person name="Yan M."/>
            <person name="Daum C."/>
            <person name="Ng V."/>
            <person name="Clum A."/>
            <person name="Steindorff A."/>
            <person name="Ohm R.A."/>
            <person name="Martin F."/>
            <person name="Silar P."/>
            <person name="Natvig D.O."/>
            <person name="Lalanne C."/>
            <person name="Gautier V."/>
            <person name="Ament-Velasquez S.L."/>
            <person name="Kruys A."/>
            <person name="Hutchinson M.I."/>
            <person name="Powell A.J."/>
            <person name="Barry K."/>
            <person name="Miller A.N."/>
            <person name="Grigoriev I.V."/>
            <person name="Debuchy R."/>
            <person name="Gladieux P."/>
            <person name="Hiltunen Thoren M."/>
            <person name="Johannesson H."/>
        </authorList>
    </citation>
    <scope>NUCLEOTIDE SEQUENCE</scope>
    <source>
        <strain evidence="2">CBS 315.58</strain>
    </source>
</reference>